<dbReference type="EMBL" id="PPCV01000002">
    <property type="protein sequence ID" value="RXW33015.1"/>
    <property type="molecule type" value="Genomic_DNA"/>
</dbReference>
<dbReference type="Gene3D" id="3.90.180.10">
    <property type="entry name" value="Medium-chain alcohol dehydrogenases, catalytic domain"/>
    <property type="match status" value="1"/>
</dbReference>
<reference evidence="2 3" key="1">
    <citation type="submission" date="2018-01" db="EMBL/GenBank/DDBJ databases">
        <title>Lactibacter flavus gen. nov., sp. nov., a novel bacterium of the family Propionibacteriaceae isolated from raw milk and dairy products.</title>
        <authorList>
            <person name="Wenning M."/>
            <person name="Breitenwieser F."/>
            <person name="Huptas C."/>
            <person name="von Neubeck M."/>
            <person name="Busse H.-J."/>
            <person name="Scherer S."/>
        </authorList>
    </citation>
    <scope>NUCLEOTIDE SEQUENCE [LARGE SCALE GENOMIC DNA]</scope>
    <source>
        <strain evidence="2 3">VG341</strain>
    </source>
</reference>
<accession>A0A4Q2ELY5</accession>
<dbReference type="InterPro" id="IPR013154">
    <property type="entry name" value="ADH-like_N"/>
</dbReference>
<dbReference type="InterPro" id="IPR020843">
    <property type="entry name" value="ER"/>
</dbReference>
<dbReference type="Proteomes" id="UP000290624">
    <property type="component" value="Unassembled WGS sequence"/>
</dbReference>
<evidence type="ECO:0000313" key="3">
    <source>
        <dbReference type="Proteomes" id="UP000290624"/>
    </source>
</evidence>
<sequence>MWAIQYHRYGDPSVLQRDEVCLPSLRPGEVLIETVSSGVSDIDLMYRSGRLRMHGVGFPKQPGFDVLGVIRDTRSVAVQPGRWVWSVLGLEPSRRRGTAVEYLRVDSSRIGLFPDGYAPEADIGALTLGALTALKSLRAARVVAGQRILVVGAAGAVGTAAIQLARFFDANVDAVAGPAGQDLCRHLGASGVFDHTTVSVDAVQASGAYDAIVVAAGRGKDWLGAARPGGRIVLTRADSWIKTIPSATRGRHRVLGIAAGHSAANLTWLAQRVAEGQLTPAIGKSYDIDDLARAHHEYGHGGTAGARLIRHNHQAGPN</sequence>
<dbReference type="AlphaFoldDB" id="A0A4Q2ELY5"/>
<dbReference type="SUPFAM" id="SSF50129">
    <property type="entry name" value="GroES-like"/>
    <property type="match status" value="1"/>
</dbReference>
<dbReference type="Gene3D" id="3.40.50.720">
    <property type="entry name" value="NAD(P)-binding Rossmann-like Domain"/>
    <property type="match status" value="1"/>
</dbReference>
<protein>
    <submittedName>
        <fullName evidence="2">Zinc-binding dehydrogenase</fullName>
    </submittedName>
</protein>
<dbReference type="OrthoDB" id="4190732at2"/>
<dbReference type="SMART" id="SM00829">
    <property type="entry name" value="PKS_ER"/>
    <property type="match status" value="1"/>
</dbReference>
<comment type="caution">
    <text evidence="2">The sequence shown here is derived from an EMBL/GenBank/DDBJ whole genome shotgun (WGS) entry which is preliminary data.</text>
</comment>
<evidence type="ECO:0000259" key="1">
    <source>
        <dbReference type="SMART" id="SM00829"/>
    </source>
</evidence>
<proteinExistence type="predicted"/>
<evidence type="ECO:0000313" key="2">
    <source>
        <dbReference type="EMBL" id="RXW33015.1"/>
    </source>
</evidence>
<dbReference type="GO" id="GO:0016491">
    <property type="term" value="F:oxidoreductase activity"/>
    <property type="evidence" value="ECO:0007669"/>
    <property type="project" value="InterPro"/>
</dbReference>
<dbReference type="SUPFAM" id="SSF51735">
    <property type="entry name" value="NAD(P)-binding Rossmann-fold domains"/>
    <property type="match status" value="1"/>
</dbReference>
<name>A0A4Q2ELY5_9ACTN</name>
<dbReference type="PANTHER" id="PTHR44013:SF1">
    <property type="entry name" value="ZINC-TYPE ALCOHOL DEHYDROGENASE-LIKE PROTEIN C16A3.02C"/>
    <property type="match status" value="1"/>
</dbReference>
<dbReference type="Pfam" id="PF13602">
    <property type="entry name" value="ADH_zinc_N_2"/>
    <property type="match status" value="1"/>
</dbReference>
<dbReference type="Pfam" id="PF08240">
    <property type="entry name" value="ADH_N"/>
    <property type="match status" value="1"/>
</dbReference>
<dbReference type="InterPro" id="IPR011032">
    <property type="entry name" value="GroES-like_sf"/>
</dbReference>
<organism evidence="2 3">
    <name type="scientific">Propioniciclava flava</name>
    <dbReference type="NCBI Taxonomy" id="2072026"/>
    <lineage>
        <taxon>Bacteria</taxon>
        <taxon>Bacillati</taxon>
        <taxon>Actinomycetota</taxon>
        <taxon>Actinomycetes</taxon>
        <taxon>Propionibacteriales</taxon>
        <taxon>Propionibacteriaceae</taxon>
        <taxon>Propioniciclava</taxon>
    </lineage>
</organism>
<dbReference type="InterPro" id="IPR052733">
    <property type="entry name" value="Chloroplast_QOR"/>
</dbReference>
<keyword evidence="3" id="KW-1185">Reference proteome</keyword>
<dbReference type="PANTHER" id="PTHR44013">
    <property type="entry name" value="ZINC-TYPE ALCOHOL DEHYDROGENASE-LIKE PROTEIN C16A3.02C"/>
    <property type="match status" value="1"/>
</dbReference>
<gene>
    <name evidence="2" type="ORF">C1706_03900</name>
</gene>
<dbReference type="RefSeq" id="WP_129457915.1">
    <property type="nucleotide sequence ID" value="NZ_PPCV01000002.1"/>
</dbReference>
<dbReference type="InterPro" id="IPR036291">
    <property type="entry name" value="NAD(P)-bd_dom_sf"/>
</dbReference>
<feature type="domain" description="Enoyl reductase (ER)" evidence="1">
    <location>
        <begin position="10"/>
        <end position="309"/>
    </location>
</feature>